<dbReference type="AlphaFoldDB" id="A0A5C1ABN8"/>
<dbReference type="PROSITE" id="PS51318">
    <property type="entry name" value="TAT"/>
    <property type="match status" value="1"/>
</dbReference>
<dbReference type="RefSeq" id="WP_149110883.1">
    <property type="nucleotide sequence ID" value="NZ_CP042425.1"/>
</dbReference>
<organism evidence="3 4">
    <name type="scientific">Limnoglobus roseus</name>
    <dbReference type="NCBI Taxonomy" id="2598579"/>
    <lineage>
        <taxon>Bacteria</taxon>
        <taxon>Pseudomonadati</taxon>
        <taxon>Planctomycetota</taxon>
        <taxon>Planctomycetia</taxon>
        <taxon>Gemmatales</taxon>
        <taxon>Gemmataceae</taxon>
        <taxon>Limnoglobus</taxon>
    </lineage>
</organism>
<name>A0A5C1ABN8_9BACT</name>
<dbReference type="GO" id="GO:0016787">
    <property type="term" value="F:hydrolase activity"/>
    <property type="evidence" value="ECO:0007669"/>
    <property type="project" value="InterPro"/>
</dbReference>
<dbReference type="SUPFAM" id="SSF56300">
    <property type="entry name" value="Metallo-dependent phosphatases"/>
    <property type="match status" value="1"/>
</dbReference>
<dbReference type="Pfam" id="PF00149">
    <property type="entry name" value="Metallophos"/>
    <property type="match status" value="1"/>
</dbReference>
<sequence length="353" mass="38616">MRTTHSRRTFLGASAAATLAPFALGADAKLDLAFFIVGDTHYLADKQNPKQLDATSAGTNARLVDTLNKLPGTAIPAAAGGGTVAIPKGVIHDGDLIDSGDKTGGSFPQMHETEWQGFQADFGLTGKDGRLKFPVYEVHGNHDSPPGDGLIVKKIAERNKTRPGVTGRSSNGLHYSWDWESVHFVNLGIVVGAVKSVTRKRKYNPLDSLEFLAADLAASVGKSGRPVILTHHVDVLRYATNPDKPTANPEWDPADVRAYYDAIKDYNVVAIFYGHTHARNIYQWDGSNKKAEKGVSVFNVDNSGHYSFKQQAGYYVHLSGDTMTVREFATADRWETFDWTAEKWERKIPATKG</sequence>
<protein>
    <recommendedName>
        <fullName evidence="2">Calcineurin-like phosphoesterase domain-containing protein</fullName>
    </recommendedName>
</protein>
<dbReference type="OrthoDB" id="8055872at2"/>
<evidence type="ECO:0000313" key="3">
    <source>
        <dbReference type="EMBL" id="QEL16120.1"/>
    </source>
</evidence>
<keyword evidence="4" id="KW-1185">Reference proteome</keyword>
<proteinExistence type="predicted"/>
<dbReference type="Gene3D" id="3.60.21.10">
    <property type="match status" value="1"/>
</dbReference>
<accession>A0A5C1ABN8</accession>
<dbReference type="InterPro" id="IPR029052">
    <property type="entry name" value="Metallo-depent_PP-like"/>
</dbReference>
<reference evidence="4" key="1">
    <citation type="submission" date="2019-08" db="EMBL/GenBank/DDBJ databases">
        <title>Limnoglobus roseus gen. nov., sp. nov., a novel freshwater planctomycete with a giant genome from the family Gemmataceae.</title>
        <authorList>
            <person name="Kulichevskaya I.S."/>
            <person name="Naumoff D.G."/>
            <person name="Miroshnikov K."/>
            <person name="Ivanova A."/>
            <person name="Philippov D.A."/>
            <person name="Hakobyan A."/>
            <person name="Rijpstra I.C."/>
            <person name="Sinninghe Damste J.S."/>
            <person name="Liesack W."/>
            <person name="Dedysh S.N."/>
        </authorList>
    </citation>
    <scope>NUCLEOTIDE SEQUENCE [LARGE SCALE GENOMIC DNA]</scope>
    <source>
        <strain evidence="4">PX52</strain>
    </source>
</reference>
<dbReference type="InterPro" id="IPR004843">
    <property type="entry name" value="Calcineurin-like_PHP"/>
</dbReference>
<dbReference type="PANTHER" id="PTHR43143:SF1">
    <property type="entry name" value="SERINE_THREONINE-PROTEIN PHOSPHATASE CPPED1"/>
    <property type="match status" value="1"/>
</dbReference>
<keyword evidence="1" id="KW-0732">Signal</keyword>
<feature type="domain" description="Calcineurin-like phosphoesterase" evidence="2">
    <location>
        <begin position="34"/>
        <end position="278"/>
    </location>
</feature>
<feature type="chain" id="PRO_5022859374" description="Calcineurin-like phosphoesterase domain-containing protein" evidence="1">
    <location>
        <begin position="29"/>
        <end position="353"/>
    </location>
</feature>
<evidence type="ECO:0000313" key="4">
    <source>
        <dbReference type="Proteomes" id="UP000324974"/>
    </source>
</evidence>
<dbReference type="KEGG" id="lrs:PX52LOC_03059"/>
<dbReference type="InterPro" id="IPR006311">
    <property type="entry name" value="TAT_signal"/>
</dbReference>
<dbReference type="PANTHER" id="PTHR43143">
    <property type="entry name" value="METALLOPHOSPHOESTERASE, CALCINEURIN SUPERFAMILY"/>
    <property type="match status" value="1"/>
</dbReference>
<evidence type="ECO:0000259" key="2">
    <source>
        <dbReference type="Pfam" id="PF00149"/>
    </source>
</evidence>
<evidence type="ECO:0000256" key="1">
    <source>
        <dbReference type="SAM" id="SignalP"/>
    </source>
</evidence>
<dbReference type="InterPro" id="IPR051918">
    <property type="entry name" value="STPP_CPPED1"/>
</dbReference>
<gene>
    <name evidence="3" type="ORF">PX52LOC_03059</name>
</gene>
<dbReference type="EMBL" id="CP042425">
    <property type="protein sequence ID" value="QEL16120.1"/>
    <property type="molecule type" value="Genomic_DNA"/>
</dbReference>
<feature type="signal peptide" evidence="1">
    <location>
        <begin position="1"/>
        <end position="28"/>
    </location>
</feature>
<dbReference type="Proteomes" id="UP000324974">
    <property type="component" value="Chromosome"/>
</dbReference>